<dbReference type="InterPro" id="IPR007160">
    <property type="entry name" value="DUF362"/>
</dbReference>
<sequence length="286" mass="32601">PTKVLEADKLIILNQVSVDPLFKCTLSLLNCYSLVSSKSQRIDKVIRNGKDYLLLDQFKQDLISNILDVFSIKKPCLVINDMFYFLEGAGPFIFKDSNLIRTGLIVSGSDAVAVDSITLNLLNIDLLKSEILLEARNRKLGITNVSEINLKGEKLDDRKVAVNFSVCKLNEITINNTYLQEGRLCSGCFKEAYYLLNFMKTHMTKDLKYIRKQSMLIGENPPEPDIVKNVIIFGDCAVNSTKNHDFRYTQAQKKDNPIKTIQGKIKKNNSYQNQIQLYQEYFVAHL</sequence>
<comment type="caution">
    <text evidence="2">The sequence shown here is derived from an EMBL/GenBank/DDBJ whole genome shotgun (WGS) entry which is preliminary data.</text>
</comment>
<name>X1CAB2_9ZZZZ</name>
<gene>
    <name evidence="2" type="ORF">S01H4_40687</name>
</gene>
<dbReference type="EMBL" id="BART01022189">
    <property type="protein sequence ID" value="GAG93308.1"/>
    <property type="molecule type" value="Genomic_DNA"/>
</dbReference>
<evidence type="ECO:0000313" key="2">
    <source>
        <dbReference type="EMBL" id="GAG93308.1"/>
    </source>
</evidence>
<evidence type="ECO:0000259" key="1">
    <source>
        <dbReference type="Pfam" id="PF04015"/>
    </source>
</evidence>
<feature type="non-terminal residue" evidence="2">
    <location>
        <position position="1"/>
    </location>
</feature>
<dbReference type="AlphaFoldDB" id="X1CAB2"/>
<dbReference type="Pfam" id="PF04015">
    <property type="entry name" value="DUF362"/>
    <property type="match status" value="1"/>
</dbReference>
<accession>X1CAB2</accession>
<feature type="domain" description="DUF362" evidence="1">
    <location>
        <begin position="2"/>
        <end position="119"/>
    </location>
</feature>
<protein>
    <recommendedName>
        <fullName evidence="1">DUF362 domain-containing protein</fullName>
    </recommendedName>
</protein>
<organism evidence="2">
    <name type="scientific">marine sediment metagenome</name>
    <dbReference type="NCBI Taxonomy" id="412755"/>
    <lineage>
        <taxon>unclassified sequences</taxon>
        <taxon>metagenomes</taxon>
        <taxon>ecological metagenomes</taxon>
    </lineage>
</organism>
<reference evidence="2" key="1">
    <citation type="journal article" date="2014" name="Front. Microbiol.">
        <title>High frequency of phylogenetically diverse reductive dehalogenase-homologous genes in deep subseafloor sedimentary metagenomes.</title>
        <authorList>
            <person name="Kawai M."/>
            <person name="Futagami T."/>
            <person name="Toyoda A."/>
            <person name="Takaki Y."/>
            <person name="Nishi S."/>
            <person name="Hori S."/>
            <person name="Arai W."/>
            <person name="Tsubouchi T."/>
            <person name="Morono Y."/>
            <person name="Uchiyama I."/>
            <person name="Ito T."/>
            <person name="Fujiyama A."/>
            <person name="Inagaki F."/>
            <person name="Takami H."/>
        </authorList>
    </citation>
    <scope>NUCLEOTIDE SEQUENCE</scope>
    <source>
        <strain evidence="2">Expedition CK06-06</strain>
    </source>
</reference>
<proteinExistence type="predicted"/>